<evidence type="ECO:0000313" key="2">
    <source>
        <dbReference type="Proteomes" id="UP001430953"/>
    </source>
</evidence>
<name>A0AAW2GGI8_9HYME</name>
<dbReference type="AlphaFoldDB" id="A0AAW2GGI8"/>
<sequence>MQINIPFATIVSGYVSQRFPYDSFEYRDISVADLSRVLSRLSRVSFQYPSSESSTSLRTSGDTYTMNTWRNFQAREKCPTQSTRDIYNAVVYVTIPELDCPSDENQMKNLHACRASFAAPGSVVILF</sequence>
<dbReference type="Proteomes" id="UP001430953">
    <property type="component" value="Unassembled WGS sequence"/>
</dbReference>
<organism evidence="1 2">
    <name type="scientific">Cardiocondyla obscurior</name>
    <dbReference type="NCBI Taxonomy" id="286306"/>
    <lineage>
        <taxon>Eukaryota</taxon>
        <taxon>Metazoa</taxon>
        <taxon>Ecdysozoa</taxon>
        <taxon>Arthropoda</taxon>
        <taxon>Hexapoda</taxon>
        <taxon>Insecta</taxon>
        <taxon>Pterygota</taxon>
        <taxon>Neoptera</taxon>
        <taxon>Endopterygota</taxon>
        <taxon>Hymenoptera</taxon>
        <taxon>Apocrita</taxon>
        <taxon>Aculeata</taxon>
        <taxon>Formicoidea</taxon>
        <taxon>Formicidae</taxon>
        <taxon>Myrmicinae</taxon>
        <taxon>Cardiocondyla</taxon>
    </lineage>
</organism>
<protein>
    <submittedName>
        <fullName evidence="1">Uncharacterized protein</fullName>
    </submittedName>
</protein>
<dbReference type="EMBL" id="JADYXP020000004">
    <property type="protein sequence ID" value="KAL0126653.1"/>
    <property type="molecule type" value="Genomic_DNA"/>
</dbReference>
<keyword evidence="2" id="KW-1185">Reference proteome</keyword>
<gene>
    <name evidence="1" type="ORF">PUN28_005197</name>
</gene>
<comment type="caution">
    <text evidence="1">The sequence shown here is derived from an EMBL/GenBank/DDBJ whole genome shotgun (WGS) entry which is preliminary data.</text>
</comment>
<reference evidence="1 2" key="1">
    <citation type="submission" date="2023-03" db="EMBL/GenBank/DDBJ databases">
        <title>High recombination rates correlate with genetic variation in Cardiocondyla obscurior ants.</title>
        <authorList>
            <person name="Errbii M."/>
        </authorList>
    </citation>
    <scope>NUCLEOTIDE SEQUENCE [LARGE SCALE GENOMIC DNA]</scope>
    <source>
        <strain evidence="1">Alpha-2009</strain>
        <tissue evidence="1">Whole body</tissue>
    </source>
</reference>
<accession>A0AAW2GGI8</accession>
<proteinExistence type="predicted"/>
<evidence type="ECO:0000313" key="1">
    <source>
        <dbReference type="EMBL" id="KAL0126653.1"/>
    </source>
</evidence>